<evidence type="ECO:0000313" key="4">
    <source>
        <dbReference type="Proteomes" id="UP000789396"/>
    </source>
</evidence>
<dbReference type="GO" id="GO:0003677">
    <property type="term" value="F:DNA binding"/>
    <property type="evidence" value="ECO:0007669"/>
    <property type="project" value="UniProtKB-KW"/>
</dbReference>
<name>A0A9N8Z497_9GLOM</name>
<keyword evidence="4" id="KW-1185">Reference proteome</keyword>
<reference evidence="3" key="1">
    <citation type="submission" date="2021-06" db="EMBL/GenBank/DDBJ databases">
        <authorList>
            <person name="Kallberg Y."/>
            <person name="Tangrot J."/>
            <person name="Rosling A."/>
        </authorList>
    </citation>
    <scope>NUCLEOTIDE SEQUENCE</scope>
    <source>
        <strain evidence="3">IN212</strain>
    </source>
</reference>
<proteinExistence type="predicted"/>
<dbReference type="EMBL" id="CAJVPZ010000520">
    <property type="protein sequence ID" value="CAG8467850.1"/>
    <property type="molecule type" value="Genomic_DNA"/>
</dbReference>
<feature type="domain" description="Cas12f1-like TNB" evidence="2">
    <location>
        <begin position="27"/>
        <end position="92"/>
    </location>
</feature>
<protein>
    <submittedName>
        <fullName evidence="3">19079_t:CDS:1</fullName>
    </submittedName>
</protein>
<evidence type="ECO:0000256" key="1">
    <source>
        <dbReference type="ARBA" id="ARBA00023125"/>
    </source>
</evidence>
<accession>A0A9N8Z497</accession>
<dbReference type="Pfam" id="PF07282">
    <property type="entry name" value="Cas12f1-like_TNB"/>
    <property type="match status" value="1"/>
</dbReference>
<organism evidence="3 4">
    <name type="scientific">Racocetra fulgida</name>
    <dbReference type="NCBI Taxonomy" id="60492"/>
    <lineage>
        <taxon>Eukaryota</taxon>
        <taxon>Fungi</taxon>
        <taxon>Fungi incertae sedis</taxon>
        <taxon>Mucoromycota</taxon>
        <taxon>Glomeromycotina</taxon>
        <taxon>Glomeromycetes</taxon>
        <taxon>Diversisporales</taxon>
        <taxon>Gigasporaceae</taxon>
        <taxon>Racocetra</taxon>
    </lineage>
</organism>
<dbReference type="Proteomes" id="UP000789396">
    <property type="component" value="Unassembled WGS sequence"/>
</dbReference>
<keyword evidence="1" id="KW-0238">DNA-binding</keyword>
<dbReference type="AlphaFoldDB" id="A0A9N8Z497"/>
<comment type="caution">
    <text evidence="3">The sequence shown here is derived from an EMBL/GenBank/DDBJ whole genome shotgun (WGS) entry which is preliminary data.</text>
</comment>
<dbReference type="InterPro" id="IPR010095">
    <property type="entry name" value="Cas12f1-like_TNB"/>
</dbReference>
<evidence type="ECO:0000313" key="3">
    <source>
        <dbReference type="EMBL" id="CAG8467850.1"/>
    </source>
</evidence>
<dbReference type="OrthoDB" id="2413960at2759"/>
<evidence type="ECO:0000259" key="2">
    <source>
        <dbReference type="Pfam" id="PF07282"/>
    </source>
</evidence>
<sequence length="108" mass="12455">MSKKKPNQKRKINKYTVKSLQQASLRMLGDFTTYKVQETGKWIVFVDPKDTSQTCSKCHQKSLIKQELNDRIFICAFCKNELDRDINAAHNILYKAQTELGTLSSGRI</sequence>
<gene>
    <name evidence="3" type="ORF">RFULGI_LOCUS980</name>
</gene>